<dbReference type="SMART" id="SM00342">
    <property type="entry name" value="HTH_ARAC"/>
    <property type="match status" value="1"/>
</dbReference>
<evidence type="ECO:0000256" key="3">
    <source>
        <dbReference type="ARBA" id="ARBA00023163"/>
    </source>
</evidence>
<keyword evidence="1" id="KW-0805">Transcription regulation</keyword>
<dbReference type="PRINTS" id="PR00032">
    <property type="entry name" value="HTHARAC"/>
</dbReference>
<dbReference type="InterPro" id="IPR009057">
    <property type="entry name" value="Homeodomain-like_sf"/>
</dbReference>
<dbReference type="PANTHER" id="PTHR43280">
    <property type="entry name" value="ARAC-FAMILY TRANSCRIPTIONAL REGULATOR"/>
    <property type="match status" value="1"/>
</dbReference>
<evidence type="ECO:0000259" key="4">
    <source>
        <dbReference type="PROSITE" id="PS01124"/>
    </source>
</evidence>
<dbReference type="PANTHER" id="PTHR43280:SF28">
    <property type="entry name" value="HTH-TYPE TRANSCRIPTIONAL ACTIVATOR RHAS"/>
    <property type="match status" value="1"/>
</dbReference>
<accession>A0A9Q6HR27</accession>
<proteinExistence type="predicted"/>
<feature type="domain" description="HTH araC/xylS-type" evidence="4">
    <location>
        <begin position="197"/>
        <end position="295"/>
    </location>
</feature>
<dbReference type="Proteomes" id="UP000241960">
    <property type="component" value="Unassembled WGS sequence"/>
</dbReference>
<evidence type="ECO:0000256" key="2">
    <source>
        <dbReference type="ARBA" id="ARBA00023125"/>
    </source>
</evidence>
<dbReference type="GO" id="GO:0003700">
    <property type="term" value="F:DNA-binding transcription factor activity"/>
    <property type="evidence" value="ECO:0007669"/>
    <property type="project" value="InterPro"/>
</dbReference>
<dbReference type="EMBL" id="PZFQ01000008">
    <property type="protein sequence ID" value="PTI76672.1"/>
    <property type="molecule type" value="Genomic_DNA"/>
</dbReference>
<keyword evidence="3" id="KW-0804">Transcription</keyword>
<organism evidence="5 6">
    <name type="scientific">Staphylococcus succinus</name>
    <dbReference type="NCBI Taxonomy" id="61015"/>
    <lineage>
        <taxon>Bacteria</taxon>
        <taxon>Bacillati</taxon>
        <taxon>Bacillota</taxon>
        <taxon>Bacilli</taxon>
        <taxon>Bacillales</taxon>
        <taxon>Staphylococcaceae</taxon>
        <taxon>Staphylococcus</taxon>
    </lineage>
</organism>
<dbReference type="InterPro" id="IPR018060">
    <property type="entry name" value="HTH_AraC"/>
</dbReference>
<evidence type="ECO:0000256" key="1">
    <source>
        <dbReference type="ARBA" id="ARBA00023015"/>
    </source>
</evidence>
<dbReference type="AlphaFoldDB" id="A0A9Q6HR27"/>
<dbReference type="InterPro" id="IPR003313">
    <property type="entry name" value="AraC-bd"/>
</dbReference>
<dbReference type="PROSITE" id="PS01124">
    <property type="entry name" value="HTH_ARAC_FAMILY_2"/>
    <property type="match status" value="1"/>
</dbReference>
<dbReference type="Gene3D" id="1.10.10.60">
    <property type="entry name" value="Homeodomain-like"/>
    <property type="match status" value="2"/>
</dbReference>
<dbReference type="PROSITE" id="PS00041">
    <property type="entry name" value="HTH_ARAC_FAMILY_1"/>
    <property type="match status" value="1"/>
</dbReference>
<dbReference type="InterPro" id="IPR037923">
    <property type="entry name" value="HTH-like"/>
</dbReference>
<dbReference type="InterPro" id="IPR018062">
    <property type="entry name" value="HTH_AraC-typ_CS"/>
</dbReference>
<dbReference type="SUPFAM" id="SSF46689">
    <property type="entry name" value="Homeodomain-like"/>
    <property type="match status" value="2"/>
</dbReference>
<evidence type="ECO:0000313" key="5">
    <source>
        <dbReference type="EMBL" id="PTI76672.1"/>
    </source>
</evidence>
<keyword evidence="2" id="KW-0238">DNA-binding</keyword>
<dbReference type="Pfam" id="PF12833">
    <property type="entry name" value="HTH_18"/>
    <property type="match status" value="1"/>
</dbReference>
<dbReference type="Gene3D" id="2.60.120.280">
    <property type="entry name" value="Regulatory protein AraC"/>
    <property type="match status" value="1"/>
</dbReference>
<reference evidence="5 6" key="1">
    <citation type="journal article" date="2016" name="Front. Microbiol.">
        <title>Comprehensive Phylogenetic Analysis of Bovine Non-aureus Staphylococci Species Based on Whole-Genome Sequencing.</title>
        <authorList>
            <person name="Naushad S."/>
            <person name="Barkema H.W."/>
            <person name="Luby C."/>
            <person name="Condas L.A."/>
            <person name="Nobrega D.B."/>
            <person name="Carson D.A."/>
            <person name="De Buck J."/>
        </authorList>
    </citation>
    <scope>NUCLEOTIDE SEQUENCE [LARGE SCALE GENOMIC DNA]</scope>
    <source>
        <strain evidence="5 6">SNUC 1231</strain>
    </source>
</reference>
<dbReference type="GO" id="GO:0043565">
    <property type="term" value="F:sequence-specific DNA binding"/>
    <property type="evidence" value="ECO:0007669"/>
    <property type="project" value="InterPro"/>
</dbReference>
<dbReference type="SUPFAM" id="SSF51215">
    <property type="entry name" value="Regulatory protein AraC"/>
    <property type="match status" value="1"/>
</dbReference>
<gene>
    <name evidence="5" type="ORF">BU058_03375</name>
</gene>
<name>A0A9Q6HR27_9STAP</name>
<comment type="caution">
    <text evidence="5">The sequence shown here is derived from an EMBL/GenBank/DDBJ whole genome shotgun (WGS) entry which is preliminary data.</text>
</comment>
<sequence>MIILAINIGGIHKLGKLIKHNSYGFRFKGDYQDKVAGLNAVGYELRKTHDYCWHGCKRGEKDIYIFQYTLKGKGSIQIEHETFNLEPEDAFLVHVPSNHCYYLPKDSNEWEFLYFTIYGKVAAELFHRIMDTYGQILKLSIHSEPIKHIIDTLEKLETFGINHGYEASSCAYTFIMKCLEHVEYGHQQANDFPLPIVKAIQFIEKYYHEDISLDDIVKASDLSKYHFTRQFGTIVKETPIHYLTKTRIKQALLLLSSNEKNIECISREVGYTSSNYFSKVFKRIVGVSPNRYRKEKTIMSVNKIFID</sequence>
<dbReference type="InterPro" id="IPR020449">
    <property type="entry name" value="Tscrpt_reg_AraC-type_HTH"/>
</dbReference>
<protein>
    <submittedName>
        <fullName evidence="5">AraC family transcriptional regulator</fullName>
    </submittedName>
</protein>
<evidence type="ECO:0000313" key="6">
    <source>
        <dbReference type="Proteomes" id="UP000241960"/>
    </source>
</evidence>
<dbReference type="Pfam" id="PF02311">
    <property type="entry name" value="AraC_binding"/>
    <property type="match status" value="1"/>
</dbReference>